<protein>
    <recommendedName>
        <fullName evidence="1">Mutator-like transposase domain-containing protein</fullName>
    </recommendedName>
</protein>
<dbReference type="Pfam" id="PF20700">
    <property type="entry name" value="Mutator"/>
    <property type="match status" value="1"/>
</dbReference>
<proteinExistence type="predicted"/>
<dbReference type="EMBL" id="OZ034829">
    <property type="protein sequence ID" value="CAL1686228.1"/>
    <property type="molecule type" value="Genomic_DNA"/>
</dbReference>
<keyword evidence="3" id="KW-1185">Reference proteome</keyword>
<accession>A0AAV2P0T4</accession>
<dbReference type="AlphaFoldDB" id="A0AAV2P0T4"/>
<gene>
    <name evidence="2" type="ORF">LPLAT_LOCUS11572</name>
</gene>
<evidence type="ECO:0000313" key="3">
    <source>
        <dbReference type="Proteomes" id="UP001497644"/>
    </source>
</evidence>
<organism evidence="2 3">
    <name type="scientific">Lasius platythorax</name>
    <dbReference type="NCBI Taxonomy" id="488582"/>
    <lineage>
        <taxon>Eukaryota</taxon>
        <taxon>Metazoa</taxon>
        <taxon>Ecdysozoa</taxon>
        <taxon>Arthropoda</taxon>
        <taxon>Hexapoda</taxon>
        <taxon>Insecta</taxon>
        <taxon>Pterygota</taxon>
        <taxon>Neoptera</taxon>
        <taxon>Endopterygota</taxon>
        <taxon>Hymenoptera</taxon>
        <taxon>Apocrita</taxon>
        <taxon>Aculeata</taxon>
        <taxon>Formicoidea</taxon>
        <taxon>Formicidae</taxon>
        <taxon>Formicinae</taxon>
        <taxon>Lasius</taxon>
        <taxon>Lasius</taxon>
    </lineage>
</organism>
<sequence>MWNEIHRIFDDHARGIECQFKYWQLVNFRRRGLLTQLFFKCQMCNYEASFWTEPMDSEKSDINAAAAAGCVKVGIGYTQMEKLFTAMNIKYMSEKTYVKNRDHKKTVLKNIETESSEN</sequence>
<feature type="domain" description="Mutator-like transposase" evidence="1">
    <location>
        <begin position="12"/>
        <end position="115"/>
    </location>
</feature>
<reference evidence="2" key="1">
    <citation type="submission" date="2024-04" db="EMBL/GenBank/DDBJ databases">
        <authorList>
            <consortium name="Molecular Ecology Group"/>
        </authorList>
    </citation>
    <scope>NUCLEOTIDE SEQUENCE</scope>
</reference>
<dbReference type="Proteomes" id="UP001497644">
    <property type="component" value="Chromosome 6"/>
</dbReference>
<evidence type="ECO:0000313" key="2">
    <source>
        <dbReference type="EMBL" id="CAL1686228.1"/>
    </source>
</evidence>
<dbReference type="InterPro" id="IPR049012">
    <property type="entry name" value="Mutator_transp_dom"/>
</dbReference>
<name>A0AAV2P0T4_9HYME</name>
<evidence type="ECO:0000259" key="1">
    <source>
        <dbReference type="Pfam" id="PF20700"/>
    </source>
</evidence>